<sequence>VTEGKEDCHLNTLKEAESILQEKMTSLEQINSQVLSQQQEIAKLDRLNGQKREELHLLRDHLDRTKADLKEVLREGELDVSEVKSLLEDLSVQKGDLNAQLSDRKAQLAILKQQVERAEDTLQKVATQIHKHKS</sequence>
<evidence type="ECO:0000313" key="3">
    <source>
        <dbReference type="Proteomes" id="UP000694569"/>
    </source>
</evidence>
<keyword evidence="1" id="KW-0175">Coiled coil</keyword>
<accession>A0A8C5WMP8</accession>
<dbReference type="GeneTree" id="ENSGT00940000155434"/>
<dbReference type="AlphaFoldDB" id="A0A8C5WMP8"/>
<reference evidence="2" key="1">
    <citation type="submission" date="2025-08" db="UniProtKB">
        <authorList>
            <consortium name="Ensembl"/>
        </authorList>
    </citation>
    <scope>IDENTIFICATION</scope>
</reference>
<dbReference type="Proteomes" id="UP000694569">
    <property type="component" value="Unplaced"/>
</dbReference>
<reference evidence="2" key="2">
    <citation type="submission" date="2025-09" db="UniProtKB">
        <authorList>
            <consortium name="Ensembl"/>
        </authorList>
    </citation>
    <scope>IDENTIFICATION</scope>
</reference>
<feature type="coiled-coil region" evidence="1">
    <location>
        <begin position="10"/>
        <end position="128"/>
    </location>
</feature>
<proteinExistence type="predicted"/>
<keyword evidence="3" id="KW-1185">Reference proteome</keyword>
<evidence type="ECO:0000256" key="1">
    <source>
        <dbReference type="SAM" id="Coils"/>
    </source>
</evidence>
<name>A0A8C5WMP8_9ANUR</name>
<protein>
    <submittedName>
        <fullName evidence="2">Uncharacterized protein</fullName>
    </submittedName>
</protein>
<evidence type="ECO:0000313" key="2">
    <source>
        <dbReference type="Ensembl" id="ENSLLEP00000049177.1"/>
    </source>
</evidence>
<organism evidence="2 3">
    <name type="scientific">Leptobrachium leishanense</name>
    <name type="common">Leishan spiny toad</name>
    <dbReference type="NCBI Taxonomy" id="445787"/>
    <lineage>
        <taxon>Eukaryota</taxon>
        <taxon>Metazoa</taxon>
        <taxon>Chordata</taxon>
        <taxon>Craniata</taxon>
        <taxon>Vertebrata</taxon>
        <taxon>Euteleostomi</taxon>
        <taxon>Amphibia</taxon>
        <taxon>Batrachia</taxon>
        <taxon>Anura</taxon>
        <taxon>Pelobatoidea</taxon>
        <taxon>Megophryidae</taxon>
        <taxon>Leptobrachium</taxon>
    </lineage>
</organism>
<dbReference type="OrthoDB" id="433501at2759"/>
<dbReference type="Ensembl" id="ENSLLET00000051093.1">
    <property type="protein sequence ID" value="ENSLLEP00000049177.1"/>
    <property type="gene ID" value="ENSLLEG00000030950.1"/>
</dbReference>